<accession>A0ABP9WVZ0</accession>
<dbReference type="PROSITE" id="PS51257">
    <property type="entry name" value="PROKAR_LIPOPROTEIN"/>
    <property type="match status" value="1"/>
</dbReference>
<reference evidence="2 3" key="1">
    <citation type="submission" date="2024-02" db="EMBL/GenBank/DDBJ databases">
        <title>Herpetosiphon gulosus NBRC 112829.</title>
        <authorList>
            <person name="Ichikawa N."/>
            <person name="Katano-Makiyama Y."/>
            <person name="Hidaka K."/>
        </authorList>
    </citation>
    <scope>NUCLEOTIDE SEQUENCE [LARGE SCALE GENOMIC DNA]</scope>
    <source>
        <strain evidence="2 3">NBRC 112829</strain>
    </source>
</reference>
<sequence length="156" mass="16204">MKRLWLGLLLLLLASCGGATPTSVPATATIAPTATSAANPEVLLTFAQTGGIAGINETLTIWSDGKLELASVSAASTLRVGDATPEQLTALQAILNDPAFARLASSYGDLGSCCDMFSYTLTTGNKSIATIDGAEYPEILVKLFTELQNLKQAIPQ</sequence>
<keyword evidence="1" id="KW-0732">Signal</keyword>
<comment type="caution">
    <text evidence="2">The sequence shown here is derived from an EMBL/GenBank/DDBJ whole genome shotgun (WGS) entry which is preliminary data.</text>
</comment>
<dbReference type="EMBL" id="BAABRU010000001">
    <property type="protein sequence ID" value="GAA5526418.1"/>
    <property type="molecule type" value="Genomic_DNA"/>
</dbReference>
<protein>
    <submittedName>
        <fullName evidence="2">Uncharacterized protein</fullName>
    </submittedName>
</protein>
<dbReference type="Proteomes" id="UP001428290">
    <property type="component" value="Unassembled WGS sequence"/>
</dbReference>
<dbReference type="RefSeq" id="WP_345720062.1">
    <property type="nucleotide sequence ID" value="NZ_BAABRU010000001.1"/>
</dbReference>
<proteinExistence type="predicted"/>
<name>A0ABP9WVZ0_9CHLR</name>
<evidence type="ECO:0000256" key="1">
    <source>
        <dbReference type="SAM" id="SignalP"/>
    </source>
</evidence>
<keyword evidence="3" id="KW-1185">Reference proteome</keyword>
<evidence type="ECO:0000313" key="3">
    <source>
        <dbReference type="Proteomes" id="UP001428290"/>
    </source>
</evidence>
<evidence type="ECO:0000313" key="2">
    <source>
        <dbReference type="EMBL" id="GAA5526418.1"/>
    </source>
</evidence>
<gene>
    <name evidence="2" type="ORF">Hgul01_00190</name>
</gene>
<feature type="signal peptide" evidence="1">
    <location>
        <begin position="1"/>
        <end position="19"/>
    </location>
</feature>
<feature type="chain" id="PRO_5045157407" evidence="1">
    <location>
        <begin position="20"/>
        <end position="156"/>
    </location>
</feature>
<organism evidence="2 3">
    <name type="scientific">Herpetosiphon gulosus</name>
    <dbReference type="NCBI Taxonomy" id="1973496"/>
    <lineage>
        <taxon>Bacteria</taxon>
        <taxon>Bacillati</taxon>
        <taxon>Chloroflexota</taxon>
        <taxon>Chloroflexia</taxon>
        <taxon>Herpetosiphonales</taxon>
        <taxon>Herpetosiphonaceae</taxon>
        <taxon>Herpetosiphon</taxon>
    </lineage>
</organism>